<feature type="chain" id="PRO_5035920392" description="SCP domain-containing protein" evidence="1">
    <location>
        <begin position="25"/>
        <end position="333"/>
    </location>
</feature>
<dbReference type="PROSITE" id="PS01009">
    <property type="entry name" value="CRISP_1"/>
    <property type="match status" value="1"/>
</dbReference>
<gene>
    <name evidence="3" type="ORF">A4X03_0g9387</name>
</gene>
<keyword evidence="1" id="KW-0732">Signal</keyword>
<feature type="non-terminal residue" evidence="3">
    <location>
        <position position="333"/>
    </location>
</feature>
<dbReference type="PANTHER" id="PTHR10334">
    <property type="entry name" value="CYSTEINE-RICH SECRETORY PROTEIN-RELATED"/>
    <property type="match status" value="1"/>
</dbReference>
<dbReference type="SUPFAM" id="SSF55797">
    <property type="entry name" value="PR-1-like"/>
    <property type="match status" value="1"/>
</dbReference>
<dbReference type="SMART" id="SM00198">
    <property type="entry name" value="SCP"/>
    <property type="match status" value="1"/>
</dbReference>
<proteinExistence type="predicted"/>
<dbReference type="Gene3D" id="3.40.33.10">
    <property type="entry name" value="CAP"/>
    <property type="match status" value="1"/>
</dbReference>
<evidence type="ECO:0000313" key="4">
    <source>
        <dbReference type="Proteomes" id="UP000077671"/>
    </source>
</evidence>
<dbReference type="InterPro" id="IPR035940">
    <property type="entry name" value="CAP_sf"/>
</dbReference>
<dbReference type="EMBL" id="LWDD02003681">
    <property type="protein sequence ID" value="KAE8236591.1"/>
    <property type="molecule type" value="Genomic_DNA"/>
</dbReference>
<dbReference type="GO" id="GO:0005576">
    <property type="term" value="C:extracellular region"/>
    <property type="evidence" value="ECO:0007669"/>
    <property type="project" value="InterPro"/>
</dbReference>
<dbReference type="AlphaFoldDB" id="A0A8T8SBH6"/>
<accession>A0A8T8SBH6</accession>
<reference evidence="3" key="2">
    <citation type="journal article" date="2019" name="IMA Fungus">
        <title>Genome sequencing and comparison of five Tilletia species to identify candidate genes for the detection of regulated species infecting wheat.</title>
        <authorList>
            <person name="Nguyen H.D.T."/>
            <person name="Sultana T."/>
            <person name="Kesanakurti P."/>
            <person name="Hambleton S."/>
        </authorList>
    </citation>
    <scope>NUCLEOTIDE SEQUENCE</scope>
    <source>
        <strain evidence="3">DAOMC 238032</strain>
    </source>
</reference>
<dbReference type="InterPro" id="IPR014044">
    <property type="entry name" value="CAP_dom"/>
</dbReference>
<dbReference type="PRINTS" id="PR00837">
    <property type="entry name" value="V5TPXLIKE"/>
</dbReference>
<organism evidence="3 4">
    <name type="scientific">Tilletia caries</name>
    <name type="common">wheat bunt fungus</name>
    <dbReference type="NCBI Taxonomy" id="13290"/>
    <lineage>
        <taxon>Eukaryota</taxon>
        <taxon>Fungi</taxon>
        <taxon>Dikarya</taxon>
        <taxon>Basidiomycota</taxon>
        <taxon>Ustilaginomycotina</taxon>
        <taxon>Exobasidiomycetes</taxon>
        <taxon>Tilletiales</taxon>
        <taxon>Tilletiaceae</taxon>
        <taxon>Tilletia</taxon>
    </lineage>
</organism>
<dbReference type="InterPro" id="IPR018244">
    <property type="entry name" value="Allrgn_V5/Tpx1_CS"/>
</dbReference>
<dbReference type="InterPro" id="IPR001283">
    <property type="entry name" value="CRISP-related"/>
</dbReference>
<name>A0A8T8SBH6_9BASI</name>
<evidence type="ECO:0000313" key="3">
    <source>
        <dbReference type="EMBL" id="KAE8236591.1"/>
    </source>
</evidence>
<evidence type="ECO:0000259" key="2">
    <source>
        <dbReference type="SMART" id="SM00198"/>
    </source>
</evidence>
<evidence type="ECO:0000256" key="1">
    <source>
        <dbReference type="SAM" id="SignalP"/>
    </source>
</evidence>
<comment type="caution">
    <text evidence="3">The sequence shown here is derived from an EMBL/GenBank/DDBJ whole genome shotgun (WGS) entry which is preliminary data.</text>
</comment>
<protein>
    <recommendedName>
        <fullName evidence="2">SCP domain-containing protein</fullName>
    </recommendedName>
</protein>
<dbReference type="Pfam" id="PF00188">
    <property type="entry name" value="CAP"/>
    <property type="match status" value="1"/>
</dbReference>
<feature type="domain" description="SCP" evidence="2">
    <location>
        <begin position="205"/>
        <end position="318"/>
    </location>
</feature>
<sequence>MTATNRSFFLLIVAFLAAANMTFALPASGRSTDPSRRLVGAVVGGVNTAACKLTNSCKPVTTASTTKPTYAAKVIAAGNSVRPTPTIVWTIPFFPALMPAKTTTYTSIKTATVTVTSTKTTVASVTSTATATKTVSGVTTVLTSVTVVPVTTVVPVITVVTTTTNVPVTTTVVPTTSAGTPTTSFITTAVAATPTSIATGDPTTPEQQAVVDTHNAYRAKHNAPALTWNNTLAAFAKNHASKCIWAHSAGPYGENGAATVGTPVTMAAAADMWYNEIKAYNFSAPNFSEETGHFSQLVWKSSRTVGCAVVQCTPQQLGFSWTGPEMASNIWCE</sequence>
<reference evidence="3" key="1">
    <citation type="submission" date="2016-04" db="EMBL/GenBank/DDBJ databases">
        <authorList>
            <person name="Nguyen H.D."/>
            <person name="Kesanakurti P."/>
            <person name="Cullis J."/>
            <person name="Levesque C.A."/>
            <person name="Hambleton S."/>
        </authorList>
    </citation>
    <scope>NUCLEOTIDE SEQUENCE</scope>
    <source>
        <strain evidence="3">DAOMC 238032</strain>
    </source>
</reference>
<dbReference type="Proteomes" id="UP000077671">
    <property type="component" value="Unassembled WGS sequence"/>
</dbReference>
<feature type="signal peptide" evidence="1">
    <location>
        <begin position="1"/>
        <end position="24"/>
    </location>
</feature>